<dbReference type="InterPro" id="IPR005467">
    <property type="entry name" value="His_kinase_dom"/>
</dbReference>
<evidence type="ECO:0000256" key="3">
    <source>
        <dbReference type="ARBA" id="ARBA00022553"/>
    </source>
</evidence>
<dbReference type="GO" id="GO:0000155">
    <property type="term" value="F:phosphorelay sensor kinase activity"/>
    <property type="evidence" value="ECO:0007669"/>
    <property type="project" value="InterPro"/>
</dbReference>
<evidence type="ECO:0000256" key="2">
    <source>
        <dbReference type="ARBA" id="ARBA00012438"/>
    </source>
</evidence>
<dbReference type="Gene3D" id="1.10.287.130">
    <property type="match status" value="1"/>
</dbReference>
<keyword evidence="4" id="KW-0808">Transferase</keyword>
<dbReference type="CDD" id="cd00075">
    <property type="entry name" value="HATPase"/>
    <property type="match status" value="1"/>
</dbReference>
<dbReference type="SUPFAM" id="SSF55785">
    <property type="entry name" value="PYP-like sensor domain (PAS domain)"/>
    <property type="match status" value="1"/>
</dbReference>
<evidence type="ECO:0000256" key="6">
    <source>
        <dbReference type="ARBA" id="ARBA00023012"/>
    </source>
</evidence>
<dbReference type="InterPro" id="IPR003661">
    <property type="entry name" value="HisK_dim/P_dom"/>
</dbReference>
<dbReference type="Pfam" id="PF02518">
    <property type="entry name" value="HATPase_c"/>
    <property type="match status" value="1"/>
</dbReference>
<evidence type="ECO:0000256" key="5">
    <source>
        <dbReference type="ARBA" id="ARBA00022777"/>
    </source>
</evidence>
<dbReference type="SMART" id="SM00091">
    <property type="entry name" value="PAS"/>
    <property type="match status" value="1"/>
</dbReference>
<dbReference type="OrthoDB" id="9808408at2"/>
<dbReference type="FunFam" id="3.30.565.10:FF:000006">
    <property type="entry name" value="Sensor histidine kinase WalK"/>
    <property type="match status" value="1"/>
</dbReference>
<keyword evidence="11" id="KW-1185">Reference proteome</keyword>
<dbReference type="InterPro" id="IPR036890">
    <property type="entry name" value="HATPase_C_sf"/>
</dbReference>
<dbReference type="InterPro" id="IPR004358">
    <property type="entry name" value="Sig_transdc_His_kin-like_C"/>
</dbReference>
<dbReference type="Pfam" id="PF13426">
    <property type="entry name" value="PAS_9"/>
    <property type="match status" value="1"/>
</dbReference>
<proteinExistence type="predicted"/>
<dbReference type="InterPro" id="IPR036097">
    <property type="entry name" value="HisK_dim/P_sf"/>
</dbReference>
<evidence type="ECO:0000313" key="11">
    <source>
        <dbReference type="Proteomes" id="UP000274271"/>
    </source>
</evidence>
<dbReference type="Gene3D" id="3.30.450.20">
    <property type="entry name" value="PAS domain"/>
    <property type="match status" value="1"/>
</dbReference>
<feature type="domain" description="PAS" evidence="9">
    <location>
        <begin position="2"/>
        <end position="71"/>
    </location>
</feature>
<keyword evidence="7" id="KW-0175">Coiled coil</keyword>
<dbReference type="SUPFAM" id="SSF55874">
    <property type="entry name" value="ATPase domain of HSP90 chaperone/DNA topoisomerase II/histidine kinase"/>
    <property type="match status" value="1"/>
</dbReference>
<evidence type="ECO:0000256" key="4">
    <source>
        <dbReference type="ARBA" id="ARBA00022679"/>
    </source>
</evidence>
<comment type="catalytic activity">
    <reaction evidence="1">
        <text>ATP + protein L-histidine = ADP + protein N-phospho-L-histidine.</text>
        <dbReference type="EC" id="2.7.13.3"/>
    </reaction>
</comment>
<organism evidence="10 11">
    <name type="scientific">Larkinella knui</name>
    <dbReference type="NCBI Taxonomy" id="2025310"/>
    <lineage>
        <taxon>Bacteria</taxon>
        <taxon>Pseudomonadati</taxon>
        <taxon>Bacteroidota</taxon>
        <taxon>Cytophagia</taxon>
        <taxon>Cytophagales</taxon>
        <taxon>Spirosomataceae</taxon>
        <taxon>Larkinella</taxon>
    </lineage>
</organism>
<dbReference type="InterPro" id="IPR050736">
    <property type="entry name" value="Sensor_HK_Regulatory"/>
</dbReference>
<evidence type="ECO:0000259" key="9">
    <source>
        <dbReference type="PROSITE" id="PS50112"/>
    </source>
</evidence>
<evidence type="ECO:0000313" key="10">
    <source>
        <dbReference type="EMBL" id="RRB10369.1"/>
    </source>
</evidence>
<dbReference type="EMBL" id="RQJP01000007">
    <property type="protein sequence ID" value="RRB10369.1"/>
    <property type="molecule type" value="Genomic_DNA"/>
</dbReference>
<dbReference type="PROSITE" id="PS50109">
    <property type="entry name" value="HIS_KIN"/>
    <property type="match status" value="1"/>
</dbReference>
<dbReference type="Gene3D" id="3.30.565.10">
    <property type="entry name" value="Histidine kinase-like ATPase, C-terminal domain"/>
    <property type="match status" value="1"/>
</dbReference>
<accession>A0A3P1CAM6</accession>
<dbReference type="Proteomes" id="UP000274271">
    <property type="component" value="Unassembled WGS sequence"/>
</dbReference>
<keyword evidence="5 10" id="KW-0418">Kinase</keyword>
<dbReference type="Pfam" id="PF00512">
    <property type="entry name" value="HisKA"/>
    <property type="match status" value="1"/>
</dbReference>
<keyword evidence="6" id="KW-0902">Two-component regulatory system</keyword>
<protein>
    <recommendedName>
        <fullName evidence="2">histidine kinase</fullName>
        <ecNumber evidence="2">2.7.13.3</ecNumber>
    </recommendedName>
</protein>
<dbReference type="SMART" id="SM00387">
    <property type="entry name" value="HATPase_c"/>
    <property type="match status" value="1"/>
</dbReference>
<name>A0A3P1CAM6_9BACT</name>
<dbReference type="InterPro" id="IPR035965">
    <property type="entry name" value="PAS-like_dom_sf"/>
</dbReference>
<reference evidence="10 11" key="1">
    <citation type="submission" date="2018-11" db="EMBL/GenBank/DDBJ databases">
        <authorList>
            <person name="Zhou Z."/>
            <person name="Wang G."/>
        </authorList>
    </citation>
    <scope>NUCLEOTIDE SEQUENCE [LARGE SCALE GENOMIC DNA]</scope>
    <source>
        <strain evidence="10 11">KCTC42998</strain>
    </source>
</reference>
<dbReference type="PANTHER" id="PTHR43711:SF26">
    <property type="entry name" value="SENSOR HISTIDINE KINASE RCSC"/>
    <property type="match status" value="1"/>
</dbReference>
<comment type="caution">
    <text evidence="10">The sequence shown here is derived from an EMBL/GenBank/DDBJ whole genome shotgun (WGS) entry which is preliminary data.</text>
</comment>
<dbReference type="NCBIfam" id="TIGR00229">
    <property type="entry name" value="sensory_box"/>
    <property type="match status" value="1"/>
</dbReference>
<dbReference type="CDD" id="cd00130">
    <property type="entry name" value="PAS"/>
    <property type="match status" value="1"/>
</dbReference>
<dbReference type="SMART" id="SM00388">
    <property type="entry name" value="HisKA"/>
    <property type="match status" value="1"/>
</dbReference>
<dbReference type="PROSITE" id="PS50112">
    <property type="entry name" value="PAS"/>
    <property type="match status" value="1"/>
</dbReference>
<evidence type="ECO:0000256" key="1">
    <source>
        <dbReference type="ARBA" id="ARBA00000085"/>
    </source>
</evidence>
<sequence length="406" mass="46024">MITDLFSAVFANATIGIILSDSRGRMISVSHYALKLFGYTEAEMVGQTIELLVSDSITHLHKNLRMSFNANPQVRPMGHGRGDLYAKRKDGSSFPAEISLSYFYQEEELYVVAYIIDTTYKKEAERVLVEQKNRIEQLNAELEHKVADRTNALMVTLHQLEMSKDELSKALATERELGELKSRFVSMASHEFRTPLSAILTSADLLNKYTTTDQQDKRNRHIQRIKGSVNHLNDILEEFLSVGKLEEGKIEASYSLFDLNDLVDSVIGDMQGMLKAGQTIQTEQDCPEKVWLDQSLIRKMLVNLLSNAIKYSGEDQPIRISLWCRDGQVRISIQDQGIGMSDEDQKHLFERFYRAKNVTTIQGTGLGLHIVAQYLTLLNGSIDFHSQLNRGTTVTLSFHHENHSAH</sequence>
<dbReference type="SUPFAM" id="SSF47384">
    <property type="entry name" value="Homodimeric domain of signal transducing histidine kinase"/>
    <property type="match status" value="1"/>
</dbReference>
<dbReference type="InterPro" id="IPR000014">
    <property type="entry name" value="PAS"/>
</dbReference>
<evidence type="ECO:0000259" key="8">
    <source>
        <dbReference type="PROSITE" id="PS50109"/>
    </source>
</evidence>
<gene>
    <name evidence="10" type="ORF">EHT87_29525</name>
</gene>
<dbReference type="CDD" id="cd00082">
    <property type="entry name" value="HisKA"/>
    <property type="match status" value="1"/>
</dbReference>
<dbReference type="AlphaFoldDB" id="A0A3P1CAM6"/>
<dbReference type="RefSeq" id="WP_124910381.1">
    <property type="nucleotide sequence ID" value="NZ_RQJP01000007.1"/>
</dbReference>
<dbReference type="EC" id="2.7.13.3" evidence="2"/>
<keyword evidence="3" id="KW-0597">Phosphoprotein</keyword>
<dbReference type="PRINTS" id="PR00344">
    <property type="entry name" value="BCTRLSENSOR"/>
</dbReference>
<feature type="domain" description="Histidine kinase" evidence="8">
    <location>
        <begin position="187"/>
        <end position="402"/>
    </location>
</feature>
<feature type="coiled-coil region" evidence="7">
    <location>
        <begin position="121"/>
        <end position="177"/>
    </location>
</feature>
<dbReference type="InterPro" id="IPR003594">
    <property type="entry name" value="HATPase_dom"/>
</dbReference>
<dbReference type="PANTHER" id="PTHR43711">
    <property type="entry name" value="TWO-COMPONENT HISTIDINE KINASE"/>
    <property type="match status" value="1"/>
</dbReference>
<evidence type="ECO:0000256" key="7">
    <source>
        <dbReference type="SAM" id="Coils"/>
    </source>
</evidence>